<dbReference type="GO" id="GO:0016787">
    <property type="term" value="F:hydrolase activity"/>
    <property type="evidence" value="ECO:0007669"/>
    <property type="project" value="UniProtKB-KW"/>
</dbReference>
<evidence type="ECO:0000256" key="2">
    <source>
        <dbReference type="ARBA" id="ARBA00022806"/>
    </source>
</evidence>
<dbReference type="GO" id="GO:0004386">
    <property type="term" value="F:helicase activity"/>
    <property type="evidence" value="ECO:0007669"/>
    <property type="project" value="UniProtKB-KW"/>
</dbReference>
<dbReference type="EMBL" id="UYRR01034128">
    <property type="protein sequence ID" value="VDK60417.1"/>
    <property type="molecule type" value="Genomic_DNA"/>
</dbReference>
<keyword evidence="5" id="KW-1185">Reference proteome</keyword>
<evidence type="ECO:0000313" key="4">
    <source>
        <dbReference type="EMBL" id="VDK60417.1"/>
    </source>
</evidence>
<organism evidence="6">
    <name type="scientific">Anisakis simplex</name>
    <name type="common">Herring worm</name>
    <dbReference type="NCBI Taxonomy" id="6269"/>
    <lineage>
        <taxon>Eukaryota</taxon>
        <taxon>Metazoa</taxon>
        <taxon>Ecdysozoa</taxon>
        <taxon>Nematoda</taxon>
        <taxon>Chromadorea</taxon>
        <taxon>Rhabditida</taxon>
        <taxon>Spirurina</taxon>
        <taxon>Ascaridomorpha</taxon>
        <taxon>Ascaridoidea</taxon>
        <taxon>Anisakidae</taxon>
        <taxon>Anisakis</taxon>
        <taxon>Anisakis simplex complex</taxon>
    </lineage>
</organism>
<dbReference type="OrthoDB" id="64767at2759"/>
<protein>
    <submittedName>
        <fullName evidence="6">Helicase ATP-binding domain-containing protein</fullName>
    </submittedName>
</protein>
<feature type="region of interest" description="Disordered" evidence="3">
    <location>
        <begin position="353"/>
        <end position="385"/>
    </location>
</feature>
<dbReference type="SUPFAM" id="SSF52540">
    <property type="entry name" value="P-loop containing nucleoside triphosphate hydrolases"/>
    <property type="match status" value="1"/>
</dbReference>
<keyword evidence="2" id="KW-0547">Nucleotide-binding</keyword>
<reference evidence="6" key="1">
    <citation type="submission" date="2017-02" db="UniProtKB">
        <authorList>
            <consortium name="WormBaseParasite"/>
        </authorList>
    </citation>
    <scope>IDENTIFICATION</scope>
</reference>
<dbReference type="PANTHER" id="PTHR44533:SF4">
    <property type="entry name" value="DEAD_H RNA HELICASE, PUTATIVE-RELATED"/>
    <property type="match status" value="1"/>
</dbReference>
<dbReference type="InterPro" id="IPR052431">
    <property type="entry name" value="SKI2_subfamily_helicases"/>
</dbReference>
<proteinExistence type="predicted"/>
<gene>
    <name evidence="4" type="ORF">ASIM_LOCUS17442</name>
</gene>
<dbReference type="WBParaSite" id="ASIM_0001804001-mRNA-1">
    <property type="protein sequence ID" value="ASIM_0001804001-mRNA-1"/>
    <property type="gene ID" value="ASIM_0001804001"/>
</dbReference>
<dbReference type="InterPro" id="IPR027417">
    <property type="entry name" value="P-loop_NTPase"/>
</dbReference>
<dbReference type="AlphaFoldDB" id="A0A0M3KAP4"/>
<keyword evidence="1" id="KW-0378">Hydrolase</keyword>
<evidence type="ECO:0000313" key="6">
    <source>
        <dbReference type="WBParaSite" id="ASIM_0001804001-mRNA-1"/>
    </source>
</evidence>
<dbReference type="Proteomes" id="UP000267096">
    <property type="component" value="Unassembled WGS sequence"/>
</dbReference>
<evidence type="ECO:0000313" key="5">
    <source>
        <dbReference type="Proteomes" id="UP000267096"/>
    </source>
</evidence>
<dbReference type="GO" id="GO:0005737">
    <property type="term" value="C:cytoplasm"/>
    <property type="evidence" value="ECO:0007669"/>
    <property type="project" value="TreeGrafter"/>
</dbReference>
<evidence type="ECO:0000256" key="3">
    <source>
        <dbReference type="SAM" id="MobiDB-lite"/>
    </source>
</evidence>
<reference evidence="4 5" key="2">
    <citation type="submission" date="2018-11" db="EMBL/GenBank/DDBJ databases">
        <authorList>
            <consortium name="Pathogen Informatics"/>
        </authorList>
    </citation>
    <scope>NUCLEOTIDE SEQUENCE [LARGE SCALE GENOMIC DNA]</scope>
</reference>
<dbReference type="Gene3D" id="3.40.50.300">
    <property type="entry name" value="P-loop containing nucleotide triphosphate hydrolases"/>
    <property type="match status" value="1"/>
</dbReference>
<keyword evidence="2" id="KW-0347">Helicase</keyword>
<accession>A0A0M3KAP4</accession>
<name>A0A0M3KAP4_ANISI</name>
<dbReference type="PANTHER" id="PTHR44533">
    <property type="entry name" value="DEAD/H RNA HELICASE, PUTATIVE-RELATED"/>
    <property type="match status" value="1"/>
</dbReference>
<sequence>MMSVADVSKRVTDKELRFGSLLAITAINTLANAIPIVHLNGLVINLCSVYCHRVEALKIDFKGWPEYMKSVWNQSSQSIERNVNLSQINNTAELWANVIAECKKKQNLGNKFDRLASAVLIASLIGIRRGLDRIYLEEREAPKRGVDHITHRRALLNQCSQLLNSIDFAGHPLKFELNDLWDGRLIMCIYNEIESSRKISPYRIQSDLAPLHKMANLECSLEVDMDDRLFDAKQEKRRLIDDMRLLPISSDILHKYAREWMEIVDKNSTAKENKIFELFNDVAKWPFHKIEEEYASPTDKSEDDFRTKKRLDKQRQLLYRWFEIFAQSLEGRGSDLLVDFSRTPRGFAAPEEVMNGTKKKEKQHWEQKGKGGGGKAKKGTGPSKKELILETNKNKKSEKLVETEKQMVHFATMQGKNAIALLENLMFKLELDESRSQCIYEQMIRIAKELSALEGASFLEQRRIKAVILVDKIKNLLTVHWNYLNEQQKNVVNDLLVQLGFDTNKKRPTNDQNRLSLNMNLIYYQLVYGGEIIDILCDPQRDSRVTGFRPDAWQREMLSAVDRNYSAVIIAPTSAGKTFVSYYCIERVLRQSDDDMVCGSVYARFRNKSLSGGKSLFGTLTHEFASNPLNCQVLITVPECLEELLVSCNPTVQAVVNKIKYVIFDE</sequence>
<evidence type="ECO:0000256" key="1">
    <source>
        <dbReference type="ARBA" id="ARBA00022801"/>
    </source>
</evidence>
<keyword evidence="2" id="KW-0067">ATP-binding</keyword>